<reference evidence="1" key="1">
    <citation type="submission" date="2018-05" db="EMBL/GenBank/DDBJ databases">
        <authorList>
            <person name="Lanie J.A."/>
            <person name="Ng W.-L."/>
            <person name="Kazmierczak K.M."/>
            <person name="Andrzejewski T.M."/>
            <person name="Davidsen T.M."/>
            <person name="Wayne K.J."/>
            <person name="Tettelin H."/>
            <person name="Glass J.I."/>
            <person name="Rusch D."/>
            <person name="Podicherti R."/>
            <person name="Tsui H.-C.T."/>
            <person name="Winkler M.E."/>
        </authorList>
    </citation>
    <scope>NUCLEOTIDE SEQUENCE</scope>
</reference>
<protein>
    <submittedName>
        <fullName evidence="1">Uncharacterized protein</fullName>
    </submittedName>
</protein>
<dbReference type="AlphaFoldDB" id="A0A382I0N8"/>
<gene>
    <name evidence="1" type="ORF">METZ01_LOCUS245972</name>
</gene>
<evidence type="ECO:0000313" key="1">
    <source>
        <dbReference type="EMBL" id="SVB93118.1"/>
    </source>
</evidence>
<accession>A0A382I0N8</accession>
<organism evidence="1">
    <name type="scientific">marine metagenome</name>
    <dbReference type="NCBI Taxonomy" id="408172"/>
    <lineage>
        <taxon>unclassified sequences</taxon>
        <taxon>metagenomes</taxon>
        <taxon>ecological metagenomes</taxon>
    </lineage>
</organism>
<name>A0A382I0N8_9ZZZZ</name>
<proteinExistence type="predicted"/>
<dbReference type="EMBL" id="UINC01064444">
    <property type="protein sequence ID" value="SVB93118.1"/>
    <property type="molecule type" value="Genomic_DNA"/>
</dbReference>
<sequence>MSDFKVNLKDNNGKECSVEDIRIFQKHLKLFHSRGVTVHDENGHYFTVDDEFRNKIDQLVIKLSG</sequence>